<organism evidence="1 2">
    <name type="scientific">Vulcanisaeta souniana JCM 11219</name>
    <dbReference type="NCBI Taxonomy" id="1293586"/>
    <lineage>
        <taxon>Archaea</taxon>
        <taxon>Thermoproteota</taxon>
        <taxon>Thermoprotei</taxon>
        <taxon>Thermoproteales</taxon>
        <taxon>Thermoproteaceae</taxon>
        <taxon>Vulcanisaeta</taxon>
    </lineage>
</organism>
<comment type="caution">
    <text evidence="1">The sequence shown here is derived from an EMBL/GenBank/DDBJ whole genome shotgun (WGS) entry which is preliminary data.</text>
</comment>
<reference evidence="1" key="2">
    <citation type="submission" date="2020-09" db="EMBL/GenBank/DDBJ databases">
        <authorList>
            <person name="Sun Q."/>
            <person name="Ohkuma M."/>
        </authorList>
    </citation>
    <scope>NUCLEOTIDE SEQUENCE</scope>
    <source>
        <strain evidence="1">JCM 11219</strain>
    </source>
</reference>
<name>A0A830EGR7_9CREN</name>
<evidence type="ECO:0000313" key="2">
    <source>
        <dbReference type="Proteomes" id="UP000657075"/>
    </source>
</evidence>
<accession>A0A830EGR7</accession>
<evidence type="ECO:0000313" key="1">
    <source>
        <dbReference type="EMBL" id="GGI83600.1"/>
    </source>
</evidence>
<gene>
    <name evidence="1" type="ORF">GCM10007112_20510</name>
</gene>
<reference evidence="1" key="1">
    <citation type="journal article" date="2014" name="Int. J. Syst. Evol. Microbiol.">
        <title>Complete genome sequence of Corynebacterium casei LMG S-19264T (=DSM 44701T), isolated from a smear-ripened cheese.</title>
        <authorList>
            <consortium name="US DOE Joint Genome Institute (JGI-PGF)"/>
            <person name="Walter F."/>
            <person name="Albersmeier A."/>
            <person name="Kalinowski J."/>
            <person name="Ruckert C."/>
        </authorList>
    </citation>
    <scope>NUCLEOTIDE SEQUENCE</scope>
    <source>
        <strain evidence="1">JCM 11219</strain>
    </source>
</reference>
<dbReference type="Proteomes" id="UP000657075">
    <property type="component" value="Unassembled WGS sequence"/>
</dbReference>
<proteinExistence type="predicted"/>
<dbReference type="EMBL" id="BMNM01000010">
    <property type="protein sequence ID" value="GGI83600.1"/>
    <property type="molecule type" value="Genomic_DNA"/>
</dbReference>
<protein>
    <submittedName>
        <fullName evidence="1">Uncharacterized protein</fullName>
    </submittedName>
</protein>
<dbReference type="AlphaFoldDB" id="A0A830EGR7"/>
<sequence>MQEIAMGVIDRIIEELRNRGFRIRVVRDDSIKADLNRLTVKVWLASGDYFPWWSNPLDMVNDLELNDVNALFVISERPYVVSDYIVNNLSRINYWFNKEVNVKVYSVNIDRLEEDLEDGINLVIANHYRETSNVTLKGNPCPNCGLPMTITYTSRYFSHRWGSWVNEYVEVCEKCKIVSHRLVL</sequence>